<dbReference type="KEGG" id="pgv:SL003B_3330"/>
<dbReference type="GO" id="GO:0006145">
    <property type="term" value="P:purine nucleobase catabolic process"/>
    <property type="evidence" value="ECO:0007669"/>
    <property type="project" value="TreeGrafter"/>
</dbReference>
<dbReference type="PANTHER" id="PTHR43668:SF4">
    <property type="entry name" value="ALLANTOINASE"/>
    <property type="match status" value="1"/>
</dbReference>
<comment type="similarity">
    <text evidence="3">Belongs to the metallo-dependent hydrolases superfamily. DHOase family. Class I DHOase subfamily.</text>
</comment>
<dbReference type="NCBIfam" id="NF006559">
    <property type="entry name" value="PRK09060.1"/>
    <property type="match status" value="1"/>
</dbReference>
<dbReference type="InterPro" id="IPR050138">
    <property type="entry name" value="DHOase/Allantoinase_Hydrolase"/>
</dbReference>
<dbReference type="GO" id="GO:0004038">
    <property type="term" value="F:allantoinase activity"/>
    <property type="evidence" value="ECO:0007669"/>
    <property type="project" value="TreeGrafter"/>
</dbReference>
<proteinExistence type="inferred from homology"/>
<dbReference type="GO" id="GO:0005737">
    <property type="term" value="C:cytoplasm"/>
    <property type="evidence" value="ECO:0007669"/>
    <property type="project" value="TreeGrafter"/>
</dbReference>
<dbReference type="PANTHER" id="PTHR43668">
    <property type="entry name" value="ALLANTOINASE"/>
    <property type="match status" value="1"/>
</dbReference>
<dbReference type="SUPFAM" id="SSF51338">
    <property type="entry name" value="Composite domain of metallo-dependent hydrolases"/>
    <property type="match status" value="1"/>
</dbReference>
<reference evidence="7 8" key="1">
    <citation type="journal article" date="2011" name="J. Bacteriol.">
        <title>Complete genome sequence of Polymorphum gilvum SL003B-26A1T, a crude oil-degrading bacterium from oil-polluted saline soil.</title>
        <authorList>
            <person name="Li S.G."/>
            <person name="Tang Y.Q."/>
            <person name="Nie Y."/>
            <person name="Cai M."/>
            <person name="Wu X.L."/>
        </authorList>
    </citation>
    <scope>NUCLEOTIDE SEQUENCE [LARGE SCALE GENOMIC DNA]</scope>
    <source>
        <strain evidence="8">LMG 25793 / CGMCC 1.9160 / SL003B-26A1</strain>
    </source>
</reference>
<protein>
    <submittedName>
        <fullName evidence="7">Dihydroorotase</fullName>
    </submittedName>
</protein>
<dbReference type="EMBL" id="CP002568">
    <property type="protein sequence ID" value="ADZ71753.1"/>
    <property type="molecule type" value="Genomic_DNA"/>
</dbReference>
<sequence>MPAKEADPAMTETYDLILKGGTVVNQDGAGLRDVAVRGGRIAGLGSFDPGQAAETVDCTGLHVLPGVIDSQVHFREPGLDHKEDLESGSRAAVMGGVTAVFEMPNTNPLTVTEAALADKVRMGRHRMHCDFAFWVGGTRDNVADIPELERLPGAAGIKVFMGSSTGDLLVEDDSGVRAILSAARRRAAFHSEDEFRLRERLGERLADDPRSHPVWRDEIAALQCTQRLVRIARETGARIHILHLSTAKEVDFLVAHKDVASIEVTPHHLTLTDEAYARLGTLVQMNPPVRAPHHRDRLWWGLSQGLLDIFGSDHAPHLLEEKQKPYPASPSGMTGVQTLVPIMLDHVNAGRMSLARFVDMTSAGPARLFQIARKGRIAIGYDADFTVVDLKRRETIRNDWIASKCGWTPYDGVAVTGWPVGTVVRGHKVMWEGALETPSRGEPVVFLEALPRG</sequence>
<dbReference type="NCBIfam" id="TIGR00857">
    <property type="entry name" value="pyrC_multi"/>
    <property type="match status" value="1"/>
</dbReference>
<comment type="cofactor">
    <cofactor evidence="1">
        <name>Zn(2+)</name>
        <dbReference type="ChEBI" id="CHEBI:29105"/>
    </cofactor>
</comment>
<dbReference type="Proteomes" id="UP000008130">
    <property type="component" value="Chromosome"/>
</dbReference>
<organism evidence="7 8">
    <name type="scientific">Polymorphum gilvum (strain LMG 25793 / CGMCC 1.9160 / SL003B-26A1)</name>
    <dbReference type="NCBI Taxonomy" id="991905"/>
    <lineage>
        <taxon>Bacteria</taxon>
        <taxon>Pseudomonadati</taxon>
        <taxon>Pseudomonadota</taxon>
        <taxon>Alphaproteobacteria</taxon>
        <taxon>Rhodobacterales</taxon>
        <taxon>Paracoccaceae</taxon>
        <taxon>Polymorphum</taxon>
    </lineage>
</organism>
<dbReference type="PROSITE" id="PS00483">
    <property type="entry name" value="DIHYDROOROTASE_2"/>
    <property type="match status" value="1"/>
</dbReference>
<evidence type="ECO:0000313" key="7">
    <source>
        <dbReference type="EMBL" id="ADZ71753.1"/>
    </source>
</evidence>
<name>F2IZ29_POLGS</name>
<dbReference type="InterPro" id="IPR032466">
    <property type="entry name" value="Metal_Hydrolase"/>
</dbReference>
<evidence type="ECO:0000256" key="3">
    <source>
        <dbReference type="ARBA" id="ARBA00010286"/>
    </source>
</evidence>
<dbReference type="AlphaFoldDB" id="F2IZ29"/>
<dbReference type="SUPFAM" id="SSF51556">
    <property type="entry name" value="Metallo-dependent hydrolases"/>
    <property type="match status" value="1"/>
</dbReference>
<dbReference type="Pfam" id="PF01979">
    <property type="entry name" value="Amidohydro_1"/>
    <property type="match status" value="1"/>
</dbReference>
<evidence type="ECO:0000259" key="6">
    <source>
        <dbReference type="Pfam" id="PF01979"/>
    </source>
</evidence>
<dbReference type="RefSeq" id="WP_013654061.1">
    <property type="nucleotide sequence ID" value="NC_015259.1"/>
</dbReference>
<dbReference type="InterPro" id="IPR006680">
    <property type="entry name" value="Amidohydro-rel"/>
</dbReference>
<dbReference type="HOGENOM" id="CLU_015572_1_1_5"/>
<accession>F2IZ29</accession>
<evidence type="ECO:0000256" key="2">
    <source>
        <dbReference type="ARBA" id="ARBA00002368"/>
    </source>
</evidence>
<dbReference type="STRING" id="991905.SL003B_3330"/>
<keyword evidence="5" id="KW-0378">Hydrolase</keyword>
<dbReference type="InterPro" id="IPR011059">
    <property type="entry name" value="Metal-dep_hydrolase_composite"/>
</dbReference>
<dbReference type="Gene3D" id="3.20.20.140">
    <property type="entry name" value="Metal-dependent hydrolases"/>
    <property type="match status" value="1"/>
</dbReference>
<dbReference type="CDD" id="cd01318">
    <property type="entry name" value="DHOase_IIb"/>
    <property type="match status" value="1"/>
</dbReference>
<comment type="function">
    <text evidence="2">Catalyzes the reversible cyclization of carbamoyl aspartate to dihydroorotate.</text>
</comment>
<dbReference type="Gene3D" id="2.30.40.10">
    <property type="entry name" value="Urease, subunit C, domain 1"/>
    <property type="match status" value="1"/>
</dbReference>
<evidence type="ECO:0000313" key="8">
    <source>
        <dbReference type="Proteomes" id="UP000008130"/>
    </source>
</evidence>
<gene>
    <name evidence="7" type="ordered locus">SL003B_3330</name>
</gene>
<evidence type="ECO:0000256" key="4">
    <source>
        <dbReference type="ARBA" id="ARBA00022723"/>
    </source>
</evidence>
<evidence type="ECO:0000256" key="1">
    <source>
        <dbReference type="ARBA" id="ARBA00001947"/>
    </source>
</evidence>
<dbReference type="InterPro" id="IPR002195">
    <property type="entry name" value="Dihydroorotase_CS"/>
</dbReference>
<evidence type="ECO:0000256" key="5">
    <source>
        <dbReference type="ARBA" id="ARBA00022801"/>
    </source>
</evidence>
<keyword evidence="4" id="KW-0479">Metal-binding</keyword>
<feature type="domain" description="Amidohydrolase-related" evidence="6">
    <location>
        <begin position="63"/>
        <end position="428"/>
    </location>
</feature>
<dbReference type="GO" id="GO:0046872">
    <property type="term" value="F:metal ion binding"/>
    <property type="evidence" value="ECO:0007669"/>
    <property type="project" value="UniProtKB-KW"/>
</dbReference>
<keyword evidence="8" id="KW-1185">Reference proteome</keyword>
<dbReference type="eggNOG" id="COG0044">
    <property type="taxonomic scope" value="Bacteria"/>
</dbReference>
<dbReference type="PATRIC" id="fig|991905.3.peg.3430"/>